<gene>
    <name evidence="1" type="ORF">BN2614_LOCUS2</name>
</gene>
<evidence type="ECO:0000313" key="1">
    <source>
        <dbReference type="EMBL" id="VCW97225.1"/>
    </source>
</evidence>
<dbReference type="Proteomes" id="UP000269945">
    <property type="component" value="Unassembled WGS sequence"/>
</dbReference>
<proteinExistence type="predicted"/>
<reference evidence="1 2" key="1">
    <citation type="submission" date="2018-10" db="EMBL/GenBank/DDBJ databases">
        <authorList>
            <person name="Ekblom R."/>
            <person name="Jareborg N."/>
        </authorList>
    </citation>
    <scope>NUCLEOTIDE SEQUENCE [LARGE SCALE GENOMIC DNA]</scope>
    <source>
        <tissue evidence="1">Muscle</tissue>
    </source>
</reference>
<dbReference type="AlphaFoldDB" id="A0A9X9LVN1"/>
<protein>
    <submittedName>
        <fullName evidence="1">Uncharacterized protein</fullName>
    </submittedName>
</protein>
<organism evidence="1 2">
    <name type="scientific">Gulo gulo</name>
    <name type="common">Wolverine</name>
    <name type="synonym">Gluton</name>
    <dbReference type="NCBI Taxonomy" id="48420"/>
    <lineage>
        <taxon>Eukaryota</taxon>
        <taxon>Metazoa</taxon>
        <taxon>Chordata</taxon>
        <taxon>Craniata</taxon>
        <taxon>Vertebrata</taxon>
        <taxon>Euteleostomi</taxon>
        <taxon>Mammalia</taxon>
        <taxon>Eutheria</taxon>
        <taxon>Laurasiatheria</taxon>
        <taxon>Carnivora</taxon>
        <taxon>Caniformia</taxon>
        <taxon>Musteloidea</taxon>
        <taxon>Mustelidae</taxon>
        <taxon>Guloninae</taxon>
        <taxon>Gulo</taxon>
    </lineage>
</organism>
<keyword evidence="2" id="KW-1185">Reference proteome</keyword>
<feature type="non-terminal residue" evidence="1">
    <location>
        <position position="1"/>
    </location>
</feature>
<accession>A0A9X9LVN1</accession>
<evidence type="ECO:0000313" key="2">
    <source>
        <dbReference type="Proteomes" id="UP000269945"/>
    </source>
</evidence>
<sequence>DFSLKVCFCERPSLTCSPPKAHGRPAHSQDPHVTHGIFFPVPCRPGALPTHLVHLSFLPPCSRHRLFSVHRCTPRPHAGVHTVIPVVGADPSCPLWCHASSPRGPTPVWSSATPGPSLGSPLQWEAAQSLQARASGLTWRVLWLFPGLLTAAMLCEFGEGA</sequence>
<comment type="caution">
    <text evidence="1">The sequence shown here is derived from an EMBL/GenBank/DDBJ whole genome shotgun (WGS) entry which is preliminary data.</text>
</comment>
<name>A0A9X9LVN1_GULGU</name>
<dbReference type="EMBL" id="CYRY02021020">
    <property type="protein sequence ID" value="VCW97225.1"/>
    <property type="molecule type" value="Genomic_DNA"/>
</dbReference>